<accession>A0A382BXF0</accession>
<gene>
    <name evidence="2" type="ORF">METZ01_LOCUS171330</name>
</gene>
<evidence type="ECO:0000256" key="1">
    <source>
        <dbReference type="SAM" id="MobiDB-lite"/>
    </source>
</evidence>
<reference evidence="2" key="1">
    <citation type="submission" date="2018-05" db="EMBL/GenBank/DDBJ databases">
        <authorList>
            <person name="Lanie J.A."/>
            <person name="Ng W.-L."/>
            <person name="Kazmierczak K.M."/>
            <person name="Andrzejewski T.M."/>
            <person name="Davidsen T.M."/>
            <person name="Wayne K.J."/>
            <person name="Tettelin H."/>
            <person name="Glass J.I."/>
            <person name="Rusch D."/>
            <person name="Podicherti R."/>
            <person name="Tsui H.-C.T."/>
            <person name="Winkler M.E."/>
        </authorList>
    </citation>
    <scope>NUCLEOTIDE SEQUENCE</scope>
</reference>
<dbReference type="AlphaFoldDB" id="A0A382BXF0"/>
<evidence type="ECO:0000313" key="2">
    <source>
        <dbReference type="EMBL" id="SVB18476.1"/>
    </source>
</evidence>
<dbReference type="EMBL" id="UINC01031822">
    <property type="protein sequence ID" value="SVB18476.1"/>
    <property type="molecule type" value="Genomic_DNA"/>
</dbReference>
<sequence length="37" mass="4191">MQAIQSKIQQEMTGNLETGIKRAKNQQSDARNNTMII</sequence>
<organism evidence="2">
    <name type="scientific">marine metagenome</name>
    <dbReference type="NCBI Taxonomy" id="408172"/>
    <lineage>
        <taxon>unclassified sequences</taxon>
        <taxon>metagenomes</taxon>
        <taxon>ecological metagenomes</taxon>
    </lineage>
</organism>
<proteinExistence type="predicted"/>
<name>A0A382BXF0_9ZZZZ</name>
<feature type="region of interest" description="Disordered" evidence="1">
    <location>
        <begin position="18"/>
        <end position="37"/>
    </location>
</feature>
<feature type="compositionally biased region" description="Polar residues" evidence="1">
    <location>
        <begin position="25"/>
        <end position="37"/>
    </location>
</feature>
<protein>
    <submittedName>
        <fullName evidence="2">Uncharacterized protein</fullName>
    </submittedName>
</protein>